<protein>
    <submittedName>
        <fullName evidence="1">Uncharacterized protein</fullName>
    </submittedName>
</protein>
<name>A0ACC3BAY8_9EURO</name>
<gene>
    <name evidence="1" type="ORF">N8T08_001433</name>
</gene>
<evidence type="ECO:0000313" key="2">
    <source>
        <dbReference type="Proteomes" id="UP001177260"/>
    </source>
</evidence>
<dbReference type="Proteomes" id="UP001177260">
    <property type="component" value="Unassembled WGS sequence"/>
</dbReference>
<sequence>MPSYLHDIDVVYGSDKSNEPSNSIQVVDANNGDINAGYGGEFVWLVPKWSFESDNAVSGVRIIIQGDSDGSFKDLAKGAGGKFRYLRLERSGGEKITDIRLLRRDDEVSWDTVKSLGFDGISSDINDGRGKSFLYLVWKSH</sequence>
<dbReference type="EMBL" id="JAOPJF010000012">
    <property type="protein sequence ID" value="KAK1147353.1"/>
    <property type="molecule type" value="Genomic_DNA"/>
</dbReference>
<comment type="caution">
    <text evidence="1">The sequence shown here is derived from an EMBL/GenBank/DDBJ whole genome shotgun (WGS) entry which is preliminary data.</text>
</comment>
<accession>A0ACC3BAY8</accession>
<evidence type="ECO:0000313" key="1">
    <source>
        <dbReference type="EMBL" id="KAK1147353.1"/>
    </source>
</evidence>
<organism evidence="1 2">
    <name type="scientific">Aspergillus melleus</name>
    <dbReference type="NCBI Taxonomy" id="138277"/>
    <lineage>
        <taxon>Eukaryota</taxon>
        <taxon>Fungi</taxon>
        <taxon>Dikarya</taxon>
        <taxon>Ascomycota</taxon>
        <taxon>Pezizomycotina</taxon>
        <taxon>Eurotiomycetes</taxon>
        <taxon>Eurotiomycetidae</taxon>
        <taxon>Eurotiales</taxon>
        <taxon>Aspergillaceae</taxon>
        <taxon>Aspergillus</taxon>
        <taxon>Aspergillus subgen. Circumdati</taxon>
    </lineage>
</organism>
<proteinExistence type="predicted"/>
<keyword evidence="2" id="KW-1185">Reference proteome</keyword>
<reference evidence="1 2" key="1">
    <citation type="journal article" date="2023" name="ACS Omega">
        <title>Identification of the Neoaspergillic Acid Biosynthesis Gene Cluster by Establishing an In Vitro CRISPR-Ribonucleoprotein Genetic System in Aspergillus melleus.</title>
        <authorList>
            <person name="Yuan B."/>
            <person name="Grau M.F."/>
            <person name="Murata R.M."/>
            <person name="Torok T."/>
            <person name="Venkateswaran K."/>
            <person name="Stajich J.E."/>
            <person name="Wang C.C.C."/>
        </authorList>
    </citation>
    <scope>NUCLEOTIDE SEQUENCE [LARGE SCALE GENOMIC DNA]</scope>
    <source>
        <strain evidence="1 2">IMV 1140</strain>
    </source>
</reference>